<protein>
    <recommendedName>
        <fullName evidence="2">Protein HGH1 homolog</fullName>
    </recommendedName>
</protein>
<reference evidence="5" key="1">
    <citation type="submission" date="2015-12" db="EMBL/GenBank/DDBJ databases">
        <title>De novo transcriptome assembly of four potential Pierce s Disease insect vectors from Arizona vineyards.</title>
        <authorList>
            <person name="Tassone E.E."/>
        </authorList>
    </citation>
    <scope>NUCLEOTIDE SEQUENCE</scope>
</reference>
<proteinExistence type="inferred from homology"/>
<evidence type="ECO:0000259" key="4">
    <source>
        <dbReference type="Pfam" id="PF04064"/>
    </source>
</evidence>
<dbReference type="PANTHER" id="PTHR13387">
    <property type="entry name" value="PROTEIN HGH1 HOMOLOG"/>
    <property type="match status" value="1"/>
</dbReference>
<dbReference type="InterPro" id="IPR039717">
    <property type="entry name" value="Hgh1"/>
</dbReference>
<evidence type="ECO:0000256" key="1">
    <source>
        <dbReference type="ARBA" id="ARBA00006712"/>
    </source>
</evidence>
<dbReference type="SUPFAM" id="SSF48371">
    <property type="entry name" value="ARM repeat"/>
    <property type="match status" value="1"/>
</dbReference>
<dbReference type="InterPro" id="IPR016024">
    <property type="entry name" value="ARM-type_fold"/>
</dbReference>
<name>A0A1B6D1Q7_9HEMI</name>
<dbReference type="InterPro" id="IPR011989">
    <property type="entry name" value="ARM-like"/>
</dbReference>
<feature type="domain" description="Protein HGH1 C-terminal" evidence="4">
    <location>
        <begin position="290"/>
        <end position="343"/>
    </location>
</feature>
<evidence type="ECO:0000313" key="5">
    <source>
        <dbReference type="EMBL" id="JAS19576.1"/>
    </source>
</evidence>
<dbReference type="EMBL" id="GEDC01017722">
    <property type="protein sequence ID" value="JAS19576.1"/>
    <property type="molecule type" value="Transcribed_RNA"/>
</dbReference>
<dbReference type="Gene3D" id="1.25.10.10">
    <property type="entry name" value="Leucine-rich Repeat Variant"/>
    <property type="match status" value="1"/>
</dbReference>
<comment type="similarity">
    <text evidence="1">Belongs to the HGH1 family.</text>
</comment>
<dbReference type="InterPro" id="IPR007205">
    <property type="entry name" value="Protein_HGH1_N"/>
</dbReference>
<dbReference type="Pfam" id="PF04063">
    <property type="entry name" value="DUF383"/>
    <property type="match status" value="1"/>
</dbReference>
<dbReference type="AlphaFoldDB" id="A0A1B6D1Q7"/>
<sequence length="372" mass="42393">MENNLLKDFEEILPNLNHTTNPEVKYLAAEYILGFMDPTICKLICSNEFITSNFLRLLNDIPKVAVVGCKILINISADEEGASKLYSYDDLLSTSELKQDYKGLIPSICDFILNVESIVADAACMLLSNLTRSNLLASKCWSQLTVTRNKIVDQFLVAFCTISFNKSGCMLDYLGPVFSNLSQIKEFRCYLLNKKGCGIEKLLPFTEYSESIVRKGGVIGVLRNCSFDIEFHEQLLGPEIGILPRLLLPLAGPEEFDDEDNNKLPIDLQYLPDDKVREPDPDIRIMLLETLNQLCATKKGREFLRDHNAYLILRELHKWEIDRKALLACENVVDILIRTEDEIEVDNLQDLEVTGEMKTKFEKMDSDYIHDT</sequence>
<gene>
    <name evidence="5" type="ORF">g.9101</name>
</gene>
<organism evidence="5">
    <name type="scientific">Clastoptera arizonana</name>
    <name type="common">Arizona spittle bug</name>
    <dbReference type="NCBI Taxonomy" id="38151"/>
    <lineage>
        <taxon>Eukaryota</taxon>
        <taxon>Metazoa</taxon>
        <taxon>Ecdysozoa</taxon>
        <taxon>Arthropoda</taxon>
        <taxon>Hexapoda</taxon>
        <taxon>Insecta</taxon>
        <taxon>Pterygota</taxon>
        <taxon>Neoptera</taxon>
        <taxon>Paraneoptera</taxon>
        <taxon>Hemiptera</taxon>
        <taxon>Auchenorrhyncha</taxon>
        <taxon>Cercopoidea</taxon>
        <taxon>Clastopteridae</taxon>
        <taxon>Clastoptera</taxon>
    </lineage>
</organism>
<accession>A0A1B6D1Q7</accession>
<feature type="domain" description="Protein HGH1 N-terminal" evidence="3">
    <location>
        <begin position="112"/>
        <end position="284"/>
    </location>
</feature>
<dbReference type="PANTHER" id="PTHR13387:SF9">
    <property type="entry name" value="PROTEIN HGH1 HOMOLOG"/>
    <property type="match status" value="1"/>
</dbReference>
<dbReference type="Pfam" id="PF04064">
    <property type="entry name" value="DUF384"/>
    <property type="match status" value="1"/>
</dbReference>
<evidence type="ECO:0000259" key="3">
    <source>
        <dbReference type="Pfam" id="PF04063"/>
    </source>
</evidence>
<evidence type="ECO:0000256" key="2">
    <source>
        <dbReference type="ARBA" id="ARBA00014076"/>
    </source>
</evidence>
<dbReference type="InterPro" id="IPR007206">
    <property type="entry name" value="Protein_HGH1_C"/>
</dbReference>